<dbReference type="InterPro" id="IPR020904">
    <property type="entry name" value="Sc_DH/Rdtase_CS"/>
</dbReference>
<comment type="caution">
    <text evidence="3">The sequence shown here is derived from an EMBL/GenBank/DDBJ whole genome shotgun (WGS) entry which is preliminary data.</text>
</comment>
<evidence type="ECO:0000256" key="2">
    <source>
        <dbReference type="ARBA" id="ARBA00023002"/>
    </source>
</evidence>
<dbReference type="Gene3D" id="3.40.50.720">
    <property type="entry name" value="NAD(P)-binding Rossmann-like Domain"/>
    <property type="match status" value="1"/>
</dbReference>
<dbReference type="PRINTS" id="PR00081">
    <property type="entry name" value="GDHRDH"/>
</dbReference>
<gene>
    <name evidence="3" type="ORF">GGR25_001174</name>
</gene>
<dbReference type="CDD" id="cd05233">
    <property type="entry name" value="SDR_c"/>
    <property type="match status" value="1"/>
</dbReference>
<keyword evidence="2" id="KW-0560">Oxidoreductase</keyword>
<dbReference type="SUPFAM" id="SSF51735">
    <property type="entry name" value="NAD(P)-binding Rossmann-fold domains"/>
    <property type="match status" value="1"/>
</dbReference>
<comment type="similarity">
    <text evidence="1">Belongs to the short-chain dehydrogenases/reductases (SDR) family.</text>
</comment>
<dbReference type="Pfam" id="PF13561">
    <property type="entry name" value="adh_short_C2"/>
    <property type="match status" value="1"/>
</dbReference>
<dbReference type="EMBL" id="JACIDS010000002">
    <property type="protein sequence ID" value="MBB3930135.1"/>
    <property type="molecule type" value="Genomic_DNA"/>
</dbReference>
<dbReference type="InterPro" id="IPR002347">
    <property type="entry name" value="SDR_fam"/>
</dbReference>
<keyword evidence="4" id="KW-1185">Reference proteome</keyword>
<accession>A0A840ANN2</accession>
<evidence type="ECO:0000313" key="4">
    <source>
        <dbReference type="Proteomes" id="UP000553963"/>
    </source>
</evidence>
<dbReference type="GO" id="GO:0016491">
    <property type="term" value="F:oxidoreductase activity"/>
    <property type="evidence" value="ECO:0007669"/>
    <property type="project" value="UniProtKB-KW"/>
</dbReference>
<dbReference type="PROSITE" id="PS00061">
    <property type="entry name" value="ADH_SHORT"/>
    <property type="match status" value="1"/>
</dbReference>
<dbReference type="PRINTS" id="PR00080">
    <property type="entry name" value="SDRFAMILY"/>
</dbReference>
<dbReference type="InterPro" id="IPR036291">
    <property type="entry name" value="NAD(P)-bd_dom_sf"/>
</dbReference>
<dbReference type="RefSeq" id="WP_183397824.1">
    <property type="nucleotide sequence ID" value="NZ_JACIDS010000002.1"/>
</dbReference>
<dbReference type="PANTHER" id="PTHR43477:SF1">
    <property type="entry name" value="DIHYDROANTICAPSIN 7-DEHYDROGENASE"/>
    <property type="match status" value="1"/>
</dbReference>
<proteinExistence type="inferred from homology"/>
<evidence type="ECO:0000256" key="1">
    <source>
        <dbReference type="ARBA" id="ARBA00006484"/>
    </source>
</evidence>
<sequence>MTELAGKIAVVTGSSGIGLGAALKLAELGAKVHLCGNDETHNRNAAAITAGRHITVETLDVTKDDQVFALADRLKQPGVDILVNTAAIQPYGTVETTTPDMWDLVMRVNLRSCYLMSHALYPLMKARGGGSIVHIASVQGHMNQRNVLAYATSKGAVHALTRAMAVDCAKDNIRVNSISPGSIRTPMLEFAAREMTPAGGDPEETLKGFGAGHPIGRVGTIEEVAELVAYLAGPRSSFSTGSDYAVDGGLRAQLGV</sequence>
<reference evidence="3 4" key="1">
    <citation type="submission" date="2020-08" db="EMBL/GenBank/DDBJ databases">
        <title>Genomic Encyclopedia of Type Strains, Phase IV (KMG-IV): sequencing the most valuable type-strain genomes for metagenomic binning, comparative biology and taxonomic classification.</title>
        <authorList>
            <person name="Goeker M."/>
        </authorList>
    </citation>
    <scope>NUCLEOTIDE SEQUENCE [LARGE SCALE GENOMIC DNA]</scope>
    <source>
        <strain evidence="3 4">DSM 25966</strain>
    </source>
</reference>
<dbReference type="AlphaFoldDB" id="A0A840ANN2"/>
<dbReference type="InterPro" id="IPR051122">
    <property type="entry name" value="SDR_DHRS6-like"/>
</dbReference>
<dbReference type="FunFam" id="3.40.50.720:FF:000084">
    <property type="entry name" value="Short-chain dehydrogenase reductase"/>
    <property type="match status" value="1"/>
</dbReference>
<organism evidence="3 4">
    <name type="scientific">Kaistia hirudinis</name>
    <dbReference type="NCBI Taxonomy" id="1293440"/>
    <lineage>
        <taxon>Bacteria</taxon>
        <taxon>Pseudomonadati</taxon>
        <taxon>Pseudomonadota</taxon>
        <taxon>Alphaproteobacteria</taxon>
        <taxon>Hyphomicrobiales</taxon>
        <taxon>Kaistiaceae</taxon>
        <taxon>Kaistia</taxon>
    </lineage>
</organism>
<name>A0A840ANN2_9HYPH</name>
<dbReference type="Proteomes" id="UP000553963">
    <property type="component" value="Unassembled WGS sequence"/>
</dbReference>
<protein>
    <submittedName>
        <fullName evidence="3">NAD(P)-dependent dehydrogenase (Short-subunit alcohol dehydrogenase family)</fullName>
    </submittedName>
</protein>
<evidence type="ECO:0000313" key="3">
    <source>
        <dbReference type="EMBL" id="MBB3930135.1"/>
    </source>
</evidence>
<dbReference type="PANTHER" id="PTHR43477">
    <property type="entry name" value="DIHYDROANTICAPSIN 7-DEHYDROGENASE"/>
    <property type="match status" value="1"/>
</dbReference>